<dbReference type="GO" id="GO:0045862">
    <property type="term" value="P:positive regulation of proteolysis"/>
    <property type="evidence" value="ECO:0007669"/>
    <property type="project" value="TreeGrafter"/>
</dbReference>
<gene>
    <name evidence="6" type="ORF">E7101_01455</name>
</gene>
<evidence type="ECO:0000256" key="5">
    <source>
        <dbReference type="ARBA" id="ARBA00022786"/>
    </source>
</evidence>
<dbReference type="PANTHER" id="PTHR46803:SF2">
    <property type="entry name" value="E3 UBIQUITIN-PROTEIN LIGASE CHIP"/>
    <property type="match status" value="1"/>
</dbReference>
<dbReference type="GO" id="GO:0051087">
    <property type="term" value="F:protein-folding chaperone binding"/>
    <property type="evidence" value="ECO:0007669"/>
    <property type="project" value="TreeGrafter"/>
</dbReference>
<dbReference type="Gene3D" id="2.40.10.120">
    <property type="match status" value="1"/>
</dbReference>
<dbReference type="PANTHER" id="PTHR46803">
    <property type="entry name" value="E3 UBIQUITIN-PROTEIN LIGASE CHIP"/>
    <property type="match status" value="1"/>
</dbReference>
<dbReference type="EC" id="2.3.2.27" evidence="2"/>
<dbReference type="GO" id="GO:0000209">
    <property type="term" value="P:protein polyubiquitination"/>
    <property type="evidence" value="ECO:0007669"/>
    <property type="project" value="TreeGrafter"/>
</dbReference>
<evidence type="ECO:0000256" key="2">
    <source>
        <dbReference type="ARBA" id="ARBA00012483"/>
    </source>
</evidence>
<evidence type="ECO:0000313" key="7">
    <source>
        <dbReference type="Proteomes" id="UP000806522"/>
    </source>
</evidence>
<dbReference type="SUPFAM" id="SSF50494">
    <property type="entry name" value="Trypsin-like serine proteases"/>
    <property type="match status" value="1"/>
</dbReference>
<dbReference type="Gene3D" id="1.25.40.10">
    <property type="entry name" value="Tetratricopeptide repeat domain"/>
    <property type="match status" value="2"/>
</dbReference>
<dbReference type="GO" id="GO:0061630">
    <property type="term" value="F:ubiquitin protein ligase activity"/>
    <property type="evidence" value="ECO:0007669"/>
    <property type="project" value="UniProtKB-EC"/>
</dbReference>
<accession>A0A9D5P2T2</accession>
<reference evidence="6" key="1">
    <citation type="submission" date="2019-04" db="EMBL/GenBank/DDBJ databases">
        <title>Evolution of Biomass-Degrading Anaerobic Consortia Revealed by Metagenomics.</title>
        <authorList>
            <person name="Peng X."/>
        </authorList>
    </citation>
    <scope>NUCLEOTIDE SEQUENCE</scope>
    <source>
        <strain evidence="6">SIG140</strain>
    </source>
</reference>
<proteinExistence type="predicted"/>
<dbReference type="GO" id="GO:0071218">
    <property type="term" value="P:cellular response to misfolded protein"/>
    <property type="evidence" value="ECO:0007669"/>
    <property type="project" value="TreeGrafter"/>
</dbReference>
<organism evidence="6 7">
    <name type="scientific">Xylanibacter ruminicola</name>
    <name type="common">Prevotella ruminicola</name>
    <dbReference type="NCBI Taxonomy" id="839"/>
    <lineage>
        <taxon>Bacteria</taxon>
        <taxon>Pseudomonadati</taxon>
        <taxon>Bacteroidota</taxon>
        <taxon>Bacteroidia</taxon>
        <taxon>Bacteroidales</taxon>
        <taxon>Prevotellaceae</taxon>
        <taxon>Xylanibacter</taxon>
    </lineage>
</organism>
<keyword evidence="4" id="KW-0677">Repeat</keyword>
<protein>
    <recommendedName>
        <fullName evidence="2">RING-type E3 ubiquitin transferase</fullName>
        <ecNumber evidence="2">2.3.2.27</ecNumber>
    </recommendedName>
</protein>
<evidence type="ECO:0000256" key="1">
    <source>
        <dbReference type="ARBA" id="ARBA00000900"/>
    </source>
</evidence>
<dbReference type="GO" id="GO:0043161">
    <property type="term" value="P:proteasome-mediated ubiquitin-dependent protein catabolic process"/>
    <property type="evidence" value="ECO:0007669"/>
    <property type="project" value="TreeGrafter"/>
</dbReference>
<keyword evidence="3" id="KW-0808">Transferase</keyword>
<dbReference type="EMBL" id="SUYC01000001">
    <property type="protein sequence ID" value="MBE6269604.1"/>
    <property type="molecule type" value="Genomic_DNA"/>
</dbReference>
<dbReference type="GO" id="GO:0006515">
    <property type="term" value="P:protein quality control for misfolded or incompletely synthesized proteins"/>
    <property type="evidence" value="ECO:0007669"/>
    <property type="project" value="TreeGrafter"/>
</dbReference>
<name>A0A9D5P2T2_XYLRU</name>
<dbReference type="GO" id="GO:0005737">
    <property type="term" value="C:cytoplasm"/>
    <property type="evidence" value="ECO:0007669"/>
    <property type="project" value="TreeGrafter"/>
</dbReference>
<evidence type="ECO:0000256" key="4">
    <source>
        <dbReference type="ARBA" id="ARBA00022737"/>
    </source>
</evidence>
<dbReference type="InterPro" id="IPR011990">
    <property type="entry name" value="TPR-like_helical_dom_sf"/>
</dbReference>
<comment type="catalytic activity">
    <reaction evidence="1">
        <text>S-ubiquitinyl-[E2 ubiquitin-conjugating enzyme]-L-cysteine + [acceptor protein]-L-lysine = [E2 ubiquitin-conjugating enzyme]-L-cysteine + N(6)-ubiquitinyl-[acceptor protein]-L-lysine.</text>
        <dbReference type="EC" id="2.3.2.27"/>
    </reaction>
</comment>
<keyword evidence="5" id="KW-0833">Ubl conjugation pathway</keyword>
<dbReference type="InterPro" id="IPR009003">
    <property type="entry name" value="Peptidase_S1_PA"/>
</dbReference>
<evidence type="ECO:0000256" key="3">
    <source>
        <dbReference type="ARBA" id="ARBA00022679"/>
    </source>
</evidence>
<dbReference type="SUPFAM" id="SSF48452">
    <property type="entry name" value="TPR-like"/>
    <property type="match status" value="2"/>
</dbReference>
<sequence>MKPIEITIRIDKKFIIKCIKVLLVFAYSFMPLLAEAQPGWVKKATKSVFTLKTFAEDGSLIGSSNGFFTSANGDAVSNYTPFKGASRAVVIDAAGKELPVVSIVGVNDMYDVAKFRVNGKTQPLAISSATATVGSQAWLLPYHEVKNVPAGTVRKAETFQGEYNYYTVALTMPANTVSCPLLNQQGEVIGLMQQSATDKDTLNYAVSARFADSLKISGFGMNESTLLETKIKKELPDNIKEAVLALYMAQTRQDSAAYVALIEDFIQKFPNAADGYMYRAQLEAGANNFAAADRDMEIAIKNATQKDDAHYNYARLIYNKNIFQADAAYDKWTLDKALEEVRMANSFNPQPMYRQTEGNILFAQKKYAEAYDIFNELSNTNLKSAELYFSAARCKEMLQDTTSMLALMDSAMNMFSKPYLKEAAPYLWSRAQARLQAKKFREAIADMNDYEELMKANVNDNFYHIRHQAEIEGRLYQQALNDITRAIVMNPKETYYYAEKASLEIRVGLYDNAIATAKESLSVDANDSDGYLFLGVAQCLKGNKKEGIQNLQKAKEMGNLQADNLIEKYK</sequence>
<dbReference type="Proteomes" id="UP000806522">
    <property type="component" value="Unassembled WGS sequence"/>
</dbReference>
<comment type="caution">
    <text evidence="6">The sequence shown here is derived from an EMBL/GenBank/DDBJ whole genome shotgun (WGS) entry which is preliminary data.</text>
</comment>
<dbReference type="AlphaFoldDB" id="A0A9D5P2T2"/>
<evidence type="ECO:0000313" key="6">
    <source>
        <dbReference type="EMBL" id="MBE6269604.1"/>
    </source>
</evidence>